<feature type="region of interest" description="Disordered" evidence="6">
    <location>
        <begin position="19"/>
        <end position="39"/>
    </location>
</feature>
<dbReference type="EMBL" id="JXJN01002434">
    <property type="status" value="NOT_ANNOTATED_CDS"/>
    <property type="molecule type" value="Genomic_DNA"/>
</dbReference>
<keyword evidence="2" id="KW-0677">Repeat</keyword>
<reference evidence="9" key="1">
    <citation type="submission" date="2015-01" db="EMBL/GenBank/DDBJ databases">
        <authorList>
            <person name="Aksoy S."/>
            <person name="Warren W."/>
            <person name="Wilson R.K."/>
        </authorList>
    </citation>
    <scope>NUCLEOTIDE SEQUENCE [LARGE SCALE GENOMIC DNA]</scope>
    <source>
        <strain evidence="9">IAEA</strain>
    </source>
</reference>
<evidence type="ECO:0000313" key="9">
    <source>
        <dbReference type="Proteomes" id="UP000092460"/>
    </source>
</evidence>
<evidence type="ECO:0000256" key="3">
    <source>
        <dbReference type="ARBA" id="ARBA00022771"/>
    </source>
</evidence>
<feature type="compositionally biased region" description="Polar residues" evidence="6">
    <location>
        <begin position="19"/>
        <end position="29"/>
    </location>
</feature>
<evidence type="ECO:0000313" key="8">
    <source>
        <dbReference type="EnsemblMetazoa" id="GPPI005905-PA"/>
    </source>
</evidence>
<reference evidence="8" key="2">
    <citation type="submission" date="2020-05" db="UniProtKB">
        <authorList>
            <consortium name="EnsemblMetazoa"/>
        </authorList>
    </citation>
    <scope>IDENTIFICATION</scope>
    <source>
        <strain evidence="8">IAEA</strain>
    </source>
</reference>
<feature type="domain" description="C2H2-type" evidence="7">
    <location>
        <begin position="349"/>
        <end position="376"/>
    </location>
</feature>
<evidence type="ECO:0000256" key="5">
    <source>
        <dbReference type="PROSITE-ProRule" id="PRU00042"/>
    </source>
</evidence>
<evidence type="ECO:0000256" key="2">
    <source>
        <dbReference type="ARBA" id="ARBA00022737"/>
    </source>
</evidence>
<dbReference type="Gene3D" id="3.30.160.60">
    <property type="entry name" value="Classic Zinc Finger"/>
    <property type="match status" value="2"/>
</dbReference>
<evidence type="ECO:0000259" key="7">
    <source>
        <dbReference type="PROSITE" id="PS50157"/>
    </source>
</evidence>
<evidence type="ECO:0000256" key="6">
    <source>
        <dbReference type="SAM" id="MobiDB-lite"/>
    </source>
</evidence>
<dbReference type="SMART" id="SM00355">
    <property type="entry name" value="ZnF_C2H2"/>
    <property type="match status" value="6"/>
</dbReference>
<keyword evidence="3 5" id="KW-0863">Zinc-finger</keyword>
<keyword evidence="1" id="KW-0479">Metal-binding</keyword>
<dbReference type="SUPFAM" id="SSF57667">
    <property type="entry name" value="beta-beta-alpha zinc fingers"/>
    <property type="match status" value="1"/>
</dbReference>
<sequence length="486" mass="57005">MSLPKNSIHIESNSVSLSPINSKNNSNVEQLKGKNRQSPVTFEREVVRRSTSTESTCSAIMSNQLATADKVKSNHSAEENHIIAECKLEVTVNELKNNLKIRKFHCNMCPVTVDSLKKLKNHKSIHLQRFYCSVCSREFVSKHEHAFHETICQAKNEVKLTESEESKEFLIPGRRTIRTRSRAITFTSLVSTNTVKEEETKISKQIPTTNESSRVCKIELPEENTVGKNETSKRKDERGTRLQLLAKSYKENVSKSNSEFRDRLNWQITNAKEYDLRLLDRFIKQVLAKSFTCFQPKCQFKTDTILDIMLHDYLYHFRSAWFFCKKCGDCFTSKVFLDYHLHRQDRGHYLCFKCDKFFSYQYDLDRHLIEHNRYPKYRCDYCKSGFLTVEELNKHFAAKRPSIIDRELSMIATDDDKEKPALTRADVKYEVKILDMKLPKIPSKMPKSLDVMRRNMPPHLRNPYRHYKIGRMEFKNQPVPNCLANW</sequence>
<dbReference type="InterPro" id="IPR036236">
    <property type="entry name" value="Znf_C2H2_sf"/>
</dbReference>
<organism evidence="8 9">
    <name type="scientific">Glossina palpalis gambiensis</name>
    <dbReference type="NCBI Taxonomy" id="67801"/>
    <lineage>
        <taxon>Eukaryota</taxon>
        <taxon>Metazoa</taxon>
        <taxon>Ecdysozoa</taxon>
        <taxon>Arthropoda</taxon>
        <taxon>Hexapoda</taxon>
        <taxon>Insecta</taxon>
        <taxon>Pterygota</taxon>
        <taxon>Neoptera</taxon>
        <taxon>Endopterygota</taxon>
        <taxon>Diptera</taxon>
        <taxon>Brachycera</taxon>
        <taxon>Muscomorpha</taxon>
        <taxon>Hippoboscoidea</taxon>
        <taxon>Glossinidae</taxon>
        <taxon>Glossina</taxon>
    </lineage>
</organism>
<keyword evidence="9" id="KW-1185">Reference proteome</keyword>
<dbReference type="PROSITE" id="PS00028">
    <property type="entry name" value="ZINC_FINGER_C2H2_1"/>
    <property type="match status" value="2"/>
</dbReference>
<keyword evidence="4" id="KW-0862">Zinc</keyword>
<evidence type="ECO:0000256" key="1">
    <source>
        <dbReference type="ARBA" id="ARBA00022723"/>
    </source>
</evidence>
<name>A0A1B0ARH4_9MUSC</name>
<dbReference type="Proteomes" id="UP000092460">
    <property type="component" value="Unassembled WGS sequence"/>
</dbReference>
<evidence type="ECO:0000256" key="4">
    <source>
        <dbReference type="ARBA" id="ARBA00022833"/>
    </source>
</evidence>
<dbReference type="InterPro" id="IPR013087">
    <property type="entry name" value="Znf_C2H2_type"/>
</dbReference>
<accession>A0A1B0ARH4</accession>
<dbReference type="PANTHER" id="PTHR24379">
    <property type="entry name" value="KRAB AND ZINC FINGER DOMAIN-CONTAINING"/>
    <property type="match status" value="1"/>
</dbReference>
<proteinExistence type="predicted"/>
<dbReference type="GO" id="GO:0008270">
    <property type="term" value="F:zinc ion binding"/>
    <property type="evidence" value="ECO:0007669"/>
    <property type="project" value="UniProtKB-KW"/>
</dbReference>
<dbReference type="EnsemblMetazoa" id="GPPI005905-RA">
    <property type="protein sequence ID" value="GPPI005905-PA"/>
    <property type="gene ID" value="GPPI005905"/>
</dbReference>
<dbReference type="VEuPathDB" id="VectorBase:GPPI005905"/>
<protein>
    <recommendedName>
        <fullName evidence="7">C2H2-type domain-containing protein</fullName>
    </recommendedName>
</protein>
<dbReference type="PROSITE" id="PS50157">
    <property type="entry name" value="ZINC_FINGER_C2H2_2"/>
    <property type="match status" value="1"/>
</dbReference>
<dbReference type="STRING" id="67801.A0A1B0ARH4"/>
<dbReference type="AlphaFoldDB" id="A0A1B0ARH4"/>
<dbReference type="PANTHER" id="PTHR24379:SF121">
    <property type="entry name" value="C2H2-TYPE DOMAIN-CONTAINING PROTEIN"/>
    <property type="match status" value="1"/>
</dbReference>